<keyword evidence="3" id="KW-0813">Transport</keyword>
<accession>A0A8S4EKQ9</accession>
<evidence type="ECO:0000313" key="6">
    <source>
        <dbReference type="EMBL" id="CAG9115437.1"/>
    </source>
</evidence>
<dbReference type="EMBL" id="CAJHNJ030000017">
    <property type="protein sequence ID" value="CAG9115437.1"/>
    <property type="molecule type" value="Genomic_DNA"/>
</dbReference>
<dbReference type="Gene3D" id="1.25.10.10">
    <property type="entry name" value="Leucine-rich Repeat Variant"/>
    <property type="match status" value="1"/>
</dbReference>
<keyword evidence="7" id="KW-1185">Reference proteome</keyword>
<comment type="subcellular location">
    <subcellularLocation>
        <location evidence="1">Nucleus</location>
    </subcellularLocation>
</comment>
<evidence type="ECO:0000256" key="3">
    <source>
        <dbReference type="ARBA" id="ARBA00022448"/>
    </source>
</evidence>
<dbReference type="GO" id="GO:0005634">
    <property type="term" value="C:nucleus"/>
    <property type="evidence" value="ECO:0007669"/>
    <property type="project" value="UniProtKB-SubCell"/>
</dbReference>
<comment type="caution">
    <text evidence="6">The sequence shown here is derived from an EMBL/GenBank/DDBJ whole genome shotgun (WGS) entry which is preliminary data.</text>
</comment>
<evidence type="ECO:0000256" key="2">
    <source>
        <dbReference type="ARBA" id="ARBA00007991"/>
    </source>
</evidence>
<dbReference type="InterPro" id="IPR016024">
    <property type="entry name" value="ARM-type_fold"/>
</dbReference>
<evidence type="ECO:0000313" key="7">
    <source>
        <dbReference type="Proteomes" id="UP000653454"/>
    </source>
</evidence>
<dbReference type="InterPro" id="IPR051345">
    <property type="entry name" value="Importin_beta-like_NTR"/>
</dbReference>
<evidence type="ECO:0000259" key="5">
    <source>
        <dbReference type="PROSITE" id="PS50166"/>
    </source>
</evidence>
<evidence type="ECO:0000256" key="1">
    <source>
        <dbReference type="ARBA" id="ARBA00004123"/>
    </source>
</evidence>
<dbReference type="InterPro" id="IPR001494">
    <property type="entry name" value="Importin-beta_N"/>
</dbReference>
<dbReference type="GO" id="GO:0005737">
    <property type="term" value="C:cytoplasm"/>
    <property type="evidence" value="ECO:0007669"/>
    <property type="project" value="TreeGrafter"/>
</dbReference>
<dbReference type="Pfam" id="PF03810">
    <property type="entry name" value="IBN_N"/>
    <property type="match status" value="1"/>
</dbReference>
<proteinExistence type="inferred from homology"/>
<dbReference type="SUPFAM" id="SSF48371">
    <property type="entry name" value="ARM repeat"/>
    <property type="match status" value="1"/>
</dbReference>
<dbReference type="Proteomes" id="UP000653454">
    <property type="component" value="Unassembled WGS sequence"/>
</dbReference>
<dbReference type="GO" id="GO:0031267">
    <property type="term" value="F:small GTPase binding"/>
    <property type="evidence" value="ECO:0007669"/>
    <property type="project" value="InterPro"/>
</dbReference>
<sequence>MENQYTVQNLEYAVSVFYNSEHNERAQAHQWLTTAQRCPEAWSFVWELLQPTKPTEVQFFAATTLHTKLLRCWGEVPEESHEELKNKILHAVLSYAKGPKIVLNRLCISLAAFILQQASTDLVAILSPLSAAEHRPLLLEVLTVIPEEFNSMTMLSPLRVKNRIILQKACPAVLDDMLQCLQSVYNKEPPSEETIQWWWLAALCCGSWLTLGADEASPERGISVDLAQRLPLVNALFSVVQQLYTWLTLGADEASPERGISVDLAQRLPLVNALFSVVQQLYTHHEVISDSALEACEAALSAVRAAGAAPDAARSPGAALQLLSELAALAAPILARDNVPNSINEVSE</sequence>
<gene>
    <name evidence="6" type="ORF">PLXY2_LOCUS5720</name>
</gene>
<comment type="similarity">
    <text evidence="2">Belongs to the importin beta family.</text>
</comment>
<dbReference type="GO" id="GO:0006606">
    <property type="term" value="P:protein import into nucleus"/>
    <property type="evidence" value="ECO:0007669"/>
    <property type="project" value="TreeGrafter"/>
</dbReference>
<name>A0A8S4EKQ9_PLUXY</name>
<dbReference type="InterPro" id="IPR011989">
    <property type="entry name" value="ARM-like"/>
</dbReference>
<evidence type="ECO:0000256" key="4">
    <source>
        <dbReference type="ARBA" id="ARBA00023242"/>
    </source>
</evidence>
<dbReference type="PANTHER" id="PTHR12363:SF33">
    <property type="entry name" value="IMPORTIN-13"/>
    <property type="match status" value="1"/>
</dbReference>
<feature type="domain" description="Importin N-terminal" evidence="5">
    <location>
        <begin position="28"/>
        <end position="94"/>
    </location>
</feature>
<dbReference type="PANTHER" id="PTHR12363">
    <property type="entry name" value="TRANSPORTIN 3 AND IMPORTIN 13"/>
    <property type="match status" value="1"/>
</dbReference>
<dbReference type="AlphaFoldDB" id="A0A8S4EKQ9"/>
<reference evidence="6" key="1">
    <citation type="submission" date="2020-11" db="EMBL/GenBank/DDBJ databases">
        <authorList>
            <person name="Whiteford S."/>
        </authorList>
    </citation>
    <scope>NUCLEOTIDE SEQUENCE</scope>
</reference>
<keyword evidence="4" id="KW-0539">Nucleus</keyword>
<dbReference type="PROSITE" id="PS50166">
    <property type="entry name" value="IMPORTIN_B_NT"/>
    <property type="match status" value="1"/>
</dbReference>
<organism evidence="6 7">
    <name type="scientific">Plutella xylostella</name>
    <name type="common">Diamondback moth</name>
    <name type="synonym">Plutella maculipennis</name>
    <dbReference type="NCBI Taxonomy" id="51655"/>
    <lineage>
        <taxon>Eukaryota</taxon>
        <taxon>Metazoa</taxon>
        <taxon>Ecdysozoa</taxon>
        <taxon>Arthropoda</taxon>
        <taxon>Hexapoda</taxon>
        <taxon>Insecta</taxon>
        <taxon>Pterygota</taxon>
        <taxon>Neoptera</taxon>
        <taxon>Endopterygota</taxon>
        <taxon>Lepidoptera</taxon>
        <taxon>Glossata</taxon>
        <taxon>Ditrysia</taxon>
        <taxon>Yponomeutoidea</taxon>
        <taxon>Plutellidae</taxon>
        <taxon>Plutella</taxon>
    </lineage>
</organism>
<protein>
    <submittedName>
        <fullName evidence="6">(diamondback moth) hypothetical protein</fullName>
    </submittedName>
</protein>
<dbReference type="SMART" id="SM00913">
    <property type="entry name" value="IBN_N"/>
    <property type="match status" value="1"/>
</dbReference>